<dbReference type="RefSeq" id="WP_129988298.1">
    <property type="nucleotide sequence ID" value="NZ_SDPU01000028.1"/>
</dbReference>
<accession>A0A4Q5IX36</accession>
<dbReference type="CDD" id="cd16936">
    <property type="entry name" value="HATPase_RsbW-like"/>
    <property type="match status" value="1"/>
</dbReference>
<dbReference type="EMBL" id="SDPU01000028">
    <property type="protein sequence ID" value="RYU10707.1"/>
    <property type="molecule type" value="Genomic_DNA"/>
</dbReference>
<dbReference type="Gene3D" id="3.30.565.10">
    <property type="entry name" value="Histidine kinase-like ATPase, C-terminal domain"/>
    <property type="match status" value="1"/>
</dbReference>
<feature type="region of interest" description="Disordered" evidence="2">
    <location>
        <begin position="67"/>
        <end position="87"/>
    </location>
</feature>
<dbReference type="GO" id="GO:0004674">
    <property type="term" value="F:protein serine/threonine kinase activity"/>
    <property type="evidence" value="ECO:0007669"/>
    <property type="project" value="UniProtKB-KW"/>
</dbReference>
<dbReference type="OrthoDB" id="5244329at2"/>
<proteinExistence type="predicted"/>
<gene>
    <name evidence="4" type="ORF">ETU37_15725</name>
</gene>
<keyword evidence="1" id="KW-0808">Transferase</keyword>
<keyword evidence="1" id="KW-0418">Kinase</keyword>
<evidence type="ECO:0000313" key="4">
    <source>
        <dbReference type="EMBL" id="RYU10707.1"/>
    </source>
</evidence>
<name>A0A4Q5IX36_9ACTN</name>
<dbReference type="InterPro" id="IPR036890">
    <property type="entry name" value="HATPase_C_sf"/>
</dbReference>
<comment type="caution">
    <text evidence="4">The sequence shown here is derived from an EMBL/GenBank/DDBJ whole genome shotgun (WGS) entry which is preliminary data.</text>
</comment>
<dbReference type="Pfam" id="PF13581">
    <property type="entry name" value="HATPase_c_2"/>
    <property type="match status" value="1"/>
</dbReference>
<dbReference type="SUPFAM" id="SSF55874">
    <property type="entry name" value="ATPase domain of HSP90 chaperone/DNA topoisomerase II/histidine kinase"/>
    <property type="match status" value="1"/>
</dbReference>
<dbReference type="AlphaFoldDB" id="A0A4Q5IX36"/>
<evidence type="ECO:0000256" key="1">
    <source>
        <dbReference type="ARBA" id="ARBA00022527"/>
    </source>
</evidence>
<dbReference type="Proteomes" id="UP000291189">
    <property type="component" value="Unassembled WGS sequence"/>
</dbReference>
<evidence type="ECO:0000256" key="2">
    <source>
        <dbReference type="SAM" id="MobiDB-lite"/>
    </source>
</evidence>
<organism evidence="4 5">
    <name type="scientific">Nocardioides iriomotensis</name>
    <dbReference type="NCBI Taxonomy" id="715784"/>
    <lineage>
        <taxon>Bacteria</taxon>
        <taxon>Bacillati</taxon>
        <taxon>Actinomycetota</taxon>
        <taxon>Actinomycetes</taxon>
        <taxon>Propionibacteriales</taxon>
        <taxon>Nocardioidaceae</taxon>
        <taxon>Nocardioides</taxon>
    </lineage>
</organism>
<keyword evidence="1" id="KW-0723">Serine/threonine-protein kinase</keyword>
<dbReference type="PANTHER" id="PTHR35526:SF3">
    <property type="entry name" value="ANTI-SIGMA-F FACTOR RSBW"/>
    <property type="match status" value="1"/>
</dbReference>
<reference evidence="4 5" key="1">
    <citation type="submission" date="2019-01" db="EMBL/GenBank/DDBJ databases">
        <title>Nocardioides guangzhouensis sp. nov., an actinobacterium isolated from soil.</title>
        <authorList>
            <person name="Fu Y."/>
            <person name="Cai Y."/>
            <person name="Lin Z."/>
            <person name="Chen P."/>
        </authorList>
    </citation>
    <scope>NUCLEOTIDE SEQUENCE [LARGE SCALE GENOMIC DNA]</scope>
    <source>
        <strain evidence="4 5">NBRC 105384</strain>
    </source>
</reference>
<protein>
    <submittedName>
        <fullName evidence="4">ATP-binding protein</fullName>
    </submittedName>
</protein>
<dbReference type="PANTHER" id="PTHR35526">
    <property type="entry name" value="ANTI-SIGMA-F FACTOR RSBW-RELATED"/>
    <property type="match status" value="1"/>
</dbReference>
<keyword evidence="4" id="KW-0547">Nucleotide-binding</keyword>
<dbReference type="InterPro" id="IPR050267">
    <property type="entry name" value="Anti-sigma-factor_SerPK"/>
</dbReference>
<evidence type="ECO:0000313" key="5">
    <source>
        <dbReference type="Proteomes" id="UP000291189"/>
    </source>
</evidence>
<feature type="domain" description="Histidine kinase/HSP90-like ATPase" evidence="3">
    <location>
        <begin position="9"/>
        <end position="122"/>
    </location>
</feature>
<keyword evidence="4" id="KW-0067">ATP-binding</keyword>
<keyword evidence="5" id="KW-1185">Reference proteome</keyword>
<dbReference type="GO" id="GO:0005524">
    <property type="term" value="F:ATP binding"/>
    <property type="evidence" value="ECO:0007669"/>
    <property type="project" value="UniProtKB-KW"/>
</dbReference>
<evidence type="ECO:0000259" key="3">
    <source>
        <dbReference type="Pfam" id="PF13581"/>
    </source>
</evidence>
<dbReference type="InterPro" id="IPR003594">
    <property type="entry name" value="HATPase_dom"/>
</dbReference>
<sequence length="307" mass="33785">MREALHLDPDPRSVSRARDWVVGELSDLGRPDLVDAATLGISELVTNAILHAEPPITVAVLGSRERPRVEVRDRSKRPPRTGGDMTDADALMRTVGRGMAIVALYSQAWGADVSPDGKVVWFVPSPDPGVDVAESGDVFVLEEAIEELGVAVDERLLDVHLLGMPAQVFASFREWYAEIRRELRLLAFAHPDRFPVATELVELTLQTETERRHARGIEQLDNAIRSGAATVDLHYRVPASSPATMARMNDLLARADRFCRDQSLLTMPATPQQLALLDWYAGEFTRQAAGHEPQAWSGSSVVEPPTT</sequence>